<feature type="repeat" description="LDL-receptor class B" evidence="1">
    <location>
        <begin position="132"/>
        <end position="175"/>
    </location>
</feature>
<feature type="repeat" description="LDL-receptor class B" evidence="1">
    <location>
        <begin position="84"/>
        <end position="131"/>
    </location>
</feature>
<dbReference type="PANTHER" id="PTHR46513:SF41">
    <property type="entry name" value="LOW-DENSITY LIPOPROTEIN RECEPTOR-RELATED PROTEIN"/>
    <property type="match status" value="1"/>
</dbReference>
<dbReference type="Pfam" id="PF14670">
    <property type="entry name" value="FXa_inhibition"/>
    <property type="match status" value="1"/>
</dbReference>
<sequence length="545" mass="62239">MLLYANRKDIRIFNANSRNESVIIDHLNDAINAVDFLFAEGIIFWADVNLKKIKRIRVSTGEVEDVISVGLKKPEGLAVDWIARKLYWTDCRDAELETNRIEVANLDGSNRKVLFWKDLGPPRAIAVDPLLGDLFWTDCGGEPKLERSEMDGSNRRVIIRRNIRWPNGLTIDYSAQKIYWTDASLFYIDKANYDGSDRQSILRSAPNQCSLEHPFALALYADKLYWTDWKKRGILSTNKNNGLRCPVIKKSNTSPMDIRAYVAKRQVPRPGKNPCSSSTNGGCSDLCLLNNRGKSCACPTGVKLLPDNKTCEQGPVHFLLLARKVDIRRISLDTPDFTDVVMPVSGLRHAMAIDFDPVDKFVYWSDDEKLEIKRSKMDGTGVQVLINNVSHPDGPAVEWVARNLYWTDTGTDRIEVSRLDGSSRKIVISEDLDEPRAITLHPSLGYMFWTDWDKHPKIERAELDGSYRITLVNTSVAWPNGITIDFHEQKLYWADAKLDKIEIMSLDGSNRRVILDYKLPNVFERSFVLDRLAKTCHRECQQKDW</sequence>
<dbReference type="SUPFAM" id="SSF57196">
    <property type="entry name" value="EGF/Laminin"/>
    <property type="match status" value="1"/>
</dbReference>
<dbReference type="EMBL" id="CALNXK010000071">
    <property type="protein sequence ID" value="CAH3143404.1"/>
    <property type="molecule type" value="Genomic_DNA"/>
</dbReference>
<proteinExistence type="predicted"/>
<dbReference type="InterPro" id="IPR050778">
    <property type="entry name" value="Cueball_EGF_LRP_Nidogen"/>
</dbReference>
<dbReference type="SMART" id="SM00135">
    <property type="entry name" value="LY"/>
    <property type="match status" value="9"/>
</dbReference>
<comment type="caution">
    <text evidence="2">The sequence shown here is derived from an EMBL/GenBank/DDBJ whole genome shotgun (WGS) entry which is preliminary data.</text>
</comment>
<dbReference type="PANTHER" id="PTHR46513">
    <property type="entry name" value="VITELLOGENIN RECEPTOR-LIKE PROTEIN-RELATED-RELATED"/>
    <property type="match status" value="1"/>
</dbReference>
<gene>
    <name evidence="2" type="ORF">PLOB_00043563</name>
</gene>
<dbReference type="Gene3D" id="2.120.10.30">
    <property type="entry name" value="TolB, C-terminal domain"/>
    <property type="match status" value="2"/>
</dbReference>
<protein>
    <submittedName>
        <fullName evidence="2">Uncharacterized protein</fullName>
    </submittedName>
</protein>
<reference evidence="2 3" key="1">
    <citation type="submission" date="2022-05" db="EMBL/GenBank/DDBJ databases">
        <authorList>
            <consortium name="Genoscope - CEA"/>
            <person name="William W."/>
        </authorList>
    </citation>
    <scope>NUCLEOTIDE SEQUENCE [LARGE SCALE GENOMIC DNA]</scope>
</reference>
<feature type="repeat" description="LDL-receptor class B" evidence="1">
    <location>
        <begin position="41"/>
        <end position="83"/>
    </location>
</feature>
<organism evidence="2 3">
    <name type="scientific">Porites lobata</name>
    <dbReference type="NCBI Taxonomy" id="104759"/>
    <lineage>
        <taxon>Eukaryota</taxon>
        <taxon>Metazoa</taxon>
        <taxon>Cnidaria</taxon>
        <taxon>Anthozoa</taxon>
        <taxon>Hexacorallia</taxon>
        <taxon>Scleractinia</taxon>
        <taxon>Fungiina</taxon>
        <taxon>Poritidae</taxon>
        <taxon>Porites</taxon>
    </lineage>
</organism>
<dbReference type="InterPro" id="IPR000033">
    <property type="entry name" value="LDLR_classB_rpt"/>
</dbReference>
<evidence type="ECO:0000313" key="2">
    <source>
        <dbReference type="EMBL" id="CAH3143404.1"/>
    </source>
</evidence>
<dbReference type="Proteomes" id="UP001159405">
    <property type="component" value="Unassembled WGS sequence"/>
</dbReference>
<feature type="repeat" description="LDL-receptor class B" evidence="1">
    <location>
        <begin position="445"/>
        <end position="488"/>
    </location>
</feature>
<evidence type="ECO:0000313" key="3">
    <source>
        <dbReference type="Proteomes" id="UP001159405"/>
    </source>
</evidence>
<dbReference type="Pfam" id="PF00058">
    <property type="entry name" value="Ldl_recept_b"/>
    <property type="match status" value="7"/>
</dbReference>
<keyword evidence="3" id="KW-1185">Reference proteome</keyword>
<feature type="repeat" description="LDL-receptor class B" evidence="1">
    <location>
        <begin position="360"/>
        <end position="401"/>
    </location>
</feature>
<dbReference type="PROSITE" id="PS51120">
    <property type="entry name" value="LDLRB"/>
    <property type="match status" value="8"/>
</dbReference>
<dbReference type="SUPFAM" id="SSF63825">
    <property type="entry name" value="YWTD domain"/>
    <property type="match status" value="2"/>
</dbReference>
<feature type="repeat" description="LDL-receptor class B" evidence="1">
    <location>
        <begin position="176"/>
        <end position="223"/>
    </location>
</feature>
<dbReference type="InterPro" id="IPR011042">
    <property type="entry name" value="6-blade_b-propeller_TolB-like"/>
</dbReference>
<evidence type="ECO:0000256" key="1">
    <source>
        <dbReference type="PROSITE-ProRule" id="PRU00461"/>
    </source>
</evidence>
<feature type="repeat" description="LDL-receptor class B" evidence="1">
    <location>
        <begin position="489"/>
        <end position="533"/>
    </location>
</feature>
<accession>A0ABN8PGM0</accession>
<feature type="repeat" description="LDL-receptor class B" evidence="1">
    <location>
        <begin position="402"/>
        <end position="444"/>
    </location>
</feature>
<name>A0ABN8PGM0_9CNID</name>